<dbReference type="RefSeq" id="XP_004336548.1">
    <property type="nucleotide sequence ID" value="XM_004336500.1"/>
</dbReference>
<dbReference type="AlphaFoldDB" id="L8GN93"/>
<dbReference type="VEuPathDB" id="AmoebaDB:ACA1_193480"/>
<reference evidence="1 2" key="1">
    <citation type="journal article" date="2013" name="Genome Biol.">
        <title>Genome of Acanthamoeba castellanii highlights extensive lateral gene transfer and early evolution of tyrosine kinase signaling.</title>
        <authorList>
            <person name="Clarke M."/>
            <person name="Lohan A.J."/>
            <person name="Liu B."/>
            <person name="Lagkouvardos I."/>
            <person name="Roy S."/>
            <person name="Zafar N."/>
            <person name="Bertelli C."/>
            <person name="Schilde C."/>
            <person name="Kianianmomeni A."/>
            <person name="Burglin T.R."/>
            <person name="Frech C."/>
            <person name="Turcotte B."/>
            <person name="Kopec K.O."/>
            <person name="Synnott J.M."/>
            <person name="Choo C."/>
            <person name="Paponov I."/>
            <person name="Finkler A."/>
            <person name="Soon Heng Tan C."/>
            <person name="Hutchins A.P."/>
            <person name="Weinmeier T."/>
            <person name="Rattei T."/>
            <person name="Chu J.S."/>
            <person name="Gimenez G."/>
            <person name="Irimia M."/>
            <person name="Rigden D.J."/>
            <person name="Fitzpatrick D.A."/>
            <person name="Lorenzo-Morales J."/>
            <person name="Bateman A."/>
            <person name="Chiu C.H."/>
            <person name="Tang P."/>
            <person name="Hegemann P."/>
            <person name="Fromm H."/>
            <person name="Raoult D."/>
            <person name="Greub G."/>
            <person name="Miranda-Saavedra D."/>
            <person name="Chen N."/>
            <person name="Nash P."/>
            <person name="Ginger M.L."/>
            <person name="Horn M."/>
            <person name="Schaap P."/>
            <person name="Caler L."/>
            <person name="Loftus B."/>
        </authorList>
    </citation>
    <scope>NUCLEOTIDE SEQUENCE [LARGE SCALE GENOMIC DNA]</scope>
    <source>
        <strain evidence="1 2">Neff</strain>
    </source>
</reference>
<protein>
    <submittedName>
        <fullName evidence="1">Uncharacterized protein</fullName>
    </submittedName>
</protein>
<gene>
    <name evidence="1" type="ORF">ACA1_193480</name>
</gene>
<dbReference type="Proteomes" id="UP000011083">
    <property type="component" value="Unassembled WGS sequence"/>
</dbReference>
<evidence type="ECO:0000313" key="1">
    <source>
        <dbReference type="EMBL" id="ELR14535.1"/>
    </source>
</evidence>
<proteinExistence type="predicted"/>
<accession>L8GN93</accession>
<organism evidence="1 2">
    <name type="scientific">Acanthamoeba castellanii (strain ATCC 30010 / Neff)</name>
    <dbReference type="NCBI Taxonomy" id="1257118"/>
    <lineage>
        <taxon>Eukaryota</taxon>
        <taxon>Amoebozoa</taxon>
        <taxon>Discosea</taxon>
        <taxon>Longamoebia</taxon>
        <taxon>Centramoebida</taxon>
        <taxon>Acanthamoebidae</taxon>
        <taxon>Acanthamoeba</taxon>
    </lineage>
</organism>
<name>L8GN93_ACACF</name>
<dbReference type="GeneID" id="14915109"/>
<evidence type="ECO:0000313" key="2">
    <source>
        <dbReference type="Proteomes" id="UP000011083"/>
    </source>
</evidence>
<sequence>MLMKTLRTFGYARSSAFSIRGSMSTGGTSLMDAGLTMAQKALFQWGLF</sequence>
<dbReference type="EMBL" id="KB008052">
    <property type="protein sequence ID" value="ELR14535.1"/>
    <property type="molecule type" value="Genomic_DNA"/>
</dbReference>
<keyword evidence="2" id="KW-1185">Reference proteome</keyword>
<dbReference type="KEGG" id="acan:ACA1_193480"/>